<feature type="binding site" evidence="4">
    <location>
        <position position="66"/>
    </location>
    <ligand>
        <name>tRNA</name>
        <dbReference type="ChEBI" id="CHEBI:17843"/>
    </ligand>
</feature>
<comment type="caution">
    <text evidence="4">Lacks conserved residue(s) required for the propagation of feature annotation.</text>
</comment>
<dbReference type="AlphaFoldDB" id="A0A2M8AEK0"/>
<dbReference type="Proteomes" id="UP000230611">
    <property type="component" value="Unassembled WGS sequence"/>
</dbReference>
<feature type="binding site" evidence="4">
    <location>
        <position position="68"/>
    </location>
    <ligand>
        <name>tRNA</name>
        <dbReference type="ChEBI" id="CHEBI:17843"/>
    </ligand>
</feature>
<dbReference type="EMBL" id="PFUO01000130">
    <property type="protein sequence ID" value="PJB15966.1"/>
    <property type="molecule type" value="Genomic_DNA"/>
</dbReference>
<comment type="subunit">
    <text evidence="4">Monomer.</text>
</comment>
<feature type="active site" description="Proton acceptor" evidence="4">
    <location>
        <position position="19"/>
    </location>
</feature>
<dbReference type="Pfam" id="PF01195">
    <property type="entry name" value="Pept_tRNA_hydro"/>
    <property type="match status" value="1"/>
</dbReference>
<keyword evidence="4" id="KW-0963">Cytoplasm</keyword>
<sequence length="190" mass="21451">MILIIGLGNPGKKFENTWHNLGRLAVLNWQGKIGFADFRLERKFTSLISRGSFEKKEILLALPETFMNKSGQALGKIVSFYKIKITNLVVVHDDADLQKGEVRISKNRGTAGHKGLDSIVGVLKTKNFTRIRIGVRPKNYVAGSKLLDKFVLKKFSRTEEKIVAEVIKKTIEVIEMILEECSEKAMAKYN</sequence>
<comment type="caution">
    <text evidence="5">The sequence shown here is derived from an EMBL/GenBank/DDBJ whole genome shotgun (WGS) entry which is preliminary data.</text>
</comment>
<dbReference type="GO" id="GO:0005737">
    <property type="term" value="C:cytoplasm"/>
    <property type="evidence" value="ECO:0007669"/>
    <property type="project" value="UniProtKB-SubCell"/>
</dbReference>
<evidence type="ECO:0000313" key="6">
    <source>
        <dbReference type="Proteomes" id="UP000230611"/>
    </source>
</evidence>
<protein>
    <recommendedName>
        <fullName evidence="4">Peptidyl-tRNA hydrolase</fullName>
        <shortName evidence="4">Pth</shortName>
        <ecNumber evidence="4">3.1.1.29</ecNumber>
    </recommendedName>
</protein>
<keyword evidence="2 4" id="KW-0378">Hydrolase</keyword>
<dbReference type="NCBIfam" id="TIGR00447">
    <property type="entry name" value="pth"/>
    <property type="match status" value="1"/>
</dbReference>
<feature type="site" description="Discriminates between blocked and unblocked aminoacyl-tRNA" evidence="4">
    <location>
        <position position="9"/>
    </location>
</feature>
<name>A0A2M8AEK0_9BACT</name>
<dbReference type="PANTHER" id="PTHR17224">
    <property type="entry name" value="PEPTIDYL-TRNA HYDROLASE"/>
    <property type="match status" value="1"/>
</dbReference>
<comment type="function">
    <text evidence="4">Catalyzes the release of premature peptidyl moieties from peptidyl-tRNA molecules trapped in stalled 50S ribosomal subunits, and thus maintains levels of free tRNAs and 50S ribosomes.</text>
</comment>
<dbReference type="SUPFAM" id="SSF53178">
    <property type="entry name" value="Peptidyl-tRNA hydrolase-like"/>
    <property type="match status" value="1"/>
</dbReference>
<dbReference type="HAMAP" id="MF_00083">
    <property type="entry name" value="Pept_tRNA_hydro_bact"/>
    <property type="match status" value="1"/>
</dbReference>
<dbReference type="CDD" id="cd00462">
    <property type="entry name" value="PTH"/>
    <property type="match status" value="1"/>
</dbReference>
<dbReference type="GO" id="GO:0072344">
    <property type="term" value="P:rescue of stalled ribosome"/>
    <property type="evidence" value="ECO:0007669"/>
    <property type="project" value="UniProtKB-UniRule"/>
</dbReference>
<comment type="similarity">
    <text evidence="4">Belongs to the PTH family.</text>
</comment>
<evidence type="ECO:0000256" key="4">
    <source>
        <dbReference type="HAMAP-Rule" id="MF_00083"/>
    </source>
</evidence>
<evidence type="ECO:0000313" key="5">
    <source>
        <dbReference type="EMBL" id="PJB15966.1"/>
    </source>
</evidence>
<evidence type="ECO:0000256" key="2">
    <source>
        <dbReference type="ARBA" id="ARBA00022801"/>
    </source>
</evidence>
<organism evidence="5 6">
    <name type="scientific">Candidatus Falkowbacteria bacterium CG_4_9_14_3_um_filter_38_19</name>
    <dbReference type="NCBI Taxonomy" id="1974559"/>
    <lineage>
        <taxon>Bacteria</taxon>
        <taxon>Candidatus Falkowiibacteriota</taxon>
    </lineage>
</organism>
<feature type="binding site" evidence="4">
    <location>
        <position position="14"/>
    </location>
    <ligand>
        <name>tRNA</name>
        <dbReference type="ChEBI" id="CHEBI:17843"/>
    </ligand>
</feature>
<dbReference type="InterPro" id="IPR001328">
    <property type="entry name" value="Pept_tRNA_hydro"/>
</dbReference>
<dbReference type="GO" id="GO:0006515">
    <property type="term" value="P:protein quality control for misfolded or incompletely synthesized proteins"/>
    <property type="evidence" value="ECO:0007669"/>
    <property type="project" value="UniProtKB-UniRule"/>
</dbReference>
<keyword evidence="3 4" id="KW-0694">RNA-binding</keyword>
<reference evidence="6" key="1">
    <citation type="submission" date="2017-09" db="EMBL/GenBank/DDBJ databases">
        <title>Depth-based differentiation of microbial function through sediment-hosted aquifers and enrichment of novel symbionts in the deep terrestrial subsurface.</title>
        <authorList>
            <person name="Probst A.J."/>
            <person name="Ladd B."/>
            <person name="Jarett J.K."/>
            <person name="Geller-Mcgrath D.E."/>
            <person name="Sieber C.M.K."/>
            <person name="Emerson J.B."/>
            <person name="Anantharaman K."/>
            <person name="Thomas B.C."/>
            <person name="Malmstrom R."/>
            <person name="Stieglmeier M."/>
            <person name="Klingl A."/>
            <person name="Woyke T."/>
            <person name="Ryan C.M."/>
            <person name="Banfield J.F."/>
        </authorList>
    </citation>
    <scope>NUCLEOTIDE SEQUENCE [LARGE SCALE GENOMIC DNA]</scope>
</reference>
<dbReference type="InterPro" id="IPR036416">
    <property type="entry name" value="Pept_tRNA_hydro_sf"/>
</dbReference>
<comment type="function">
    <text evidence="4">Hydrolyzes ribosome-free peptidyl-tRNAs (with 1 or more amino acids incorporated), which drop off the ribosome during protein synthesis, or as a result of ribosome stalling.</text>
</comment>
<keyword evidence="1 4" id="KW-0820">tRNA-binding</keyword>
<dbReference type="GO" id="GO:0000049">
    <property type="term" value="F:tRNA binding"/>
    <property type="evidence" value="ECO:0007669"/>
    <property type="project" value="UniProtKB-UniRule"/>
</dbReference>
<dbReference type="GO" id="GO:0004045">
    <property type="term" value="F:peptidyl-tRNA hydrolase activity"/>
    <property type="evidence" value="ECO:0007669"/>
    <property type="project" value="UniProtKB-UniRule"/>
</dbReference>
<dbReference type="EC" id="3.1.1.29" evidence="4"/>
<comment type="catalytic activity">
    <reaction evidence="4">
        <text>an N-acyl-L-alpha-aminoacyl-tRNA + H2O = an N-acyl-L-amino acid + a tRNA + H(+)</text>
        <dbReference type="Rhea" id="RHEA:54448"/>
        <dbReference type="Rhea" id="RHEA-COMP:10123"/>
        <dbReference type="Rhea" id="RHEA-COMP:13883"/>
        <dbReference type="ChEBI" id="CHEBI:15377"/>
        <dbReference type="ChEBI" id="CHEBI:15378"/>
        <dbReference type="ChEBI" id="CHEBI:59874"/>
        <dbReference type="ChEBI" id="CHEBI:78442"/>
        <dbReference type="ChEBI" id="CHEBI:138191"/>
        <dbReference type="EC" id="3.1.1.29"/>
    </reaction>
</comment>
<dbReference type="Gene3D" id="3.40.50.1470">
    <property type="entry name" value="Peptidyl-tRNA hydrolase"/>
    <property type="match status" value="1"/>
</dbReference>
<evidence type="ECO:0000256" key="1">
    <source>
        <dbReference type="ARBA" id="ARBA00022555"/>
    </source>
</evidence>
<comment type="subcellular location">
    <subcellularLocation>
        <location evidence="4">Cytoplasm</location>
    </subcellularLocation>
</comment>
<proteinExistence type="inferred from homology"/>
<dbReference type="PANTHER" id="PTHR17224:SF1">
    <property type="entry name" value="PEPTIDYL-TRNA HYDROLASE"/>
    <property type="match status" value="1"/>
</dbReference>
<evidence type="ECO:0000256" key="3">
    <source>
        <dbReference type="ARBA" id="ARBA00022884"/>
    </source>
</evidence>
<accession>A0A2M8AEK0</accession>
<gene>
    <name evidence="4" type="primary">pth</name>
    <name evidence="5" type="ORF">CO116_02910</name>
</gene>
<feature type="site" description="Stabilizes the basic form of H active site to accept a proton" evidence="4">
    <location>
        <position position="93"/>
    </location>
</feature>